<dbReference type="GO" id="GO:0000160">
    <property type="term" value="P:phosphorelay signal transduction system"/>
    <property type="evidence" value="ECO:0007669"/>
    <property type="project" value="InterPro"/>
</dbReference>
<reference evidence="6" key="1">
    <citation type="journal article" date="2020" name="mSystems">
        <title>Genome- and Community-Level Interaction Insights into Carbon Utilization and Element Cycling Functions of Hydrothermarchaeota in Hydrothermal Sediment.</title>
        <authorList>
            <person name="Zhou Z."/>
            <person name="Liu Y."/>
            <person name="Xu W."/>
            <person name="Pan J."/>
            <person name="Luo Z.H."/>
            <person name="Li M."/>
        </authorList>
    </citation>
    <scope>NUCLEOTIDE SEQUENCE [LARGE SCALE GENOMIC DNA]</scope>
    <source>
        <strain evidence="6">SpSt-374</strain>
    </source>
</reference>
<evidence type="ECO:0000256" key="2">
    <source>
        <dbReference type="SAM" id="Coils"/>
    </source>
</evidence>
<keyword evidence="1" id="KW-0597">Phosphoprotein</keyword>
<evidence type="ECO:0000256" key="1">
    <source>
        <dbReference type="PROSITE-ProRule" id="PRU00169"/>
    </source>
</evidence>
<name>A0A7C3VF59_9CYAN</name>
<dbReference type="SUPFAM" id="SSF55073">
    <property type="entry name" value="Nucleotide cyclase"/>
    <property type="match status" value="1"/>
</dbReference>
<dbReference type="CDD" id="cd01948">
    <property type="entry name" value="EAL"/>
    <property type="match status" value="1"/>
</dbReference>
<dbReference type="PANTHER" id="PTHR44757:SF2">
    <property type="entry name" value="BIOFILM ARCHITECTURE MAINTENANCE PROTEIN MBAA"/>
    <property type="match status" value="1"/>
</dbReference>
<comment type="caution">
    <text evidence="6">The sequence shown here is derived from an EMBL/GenBank/DDBJ whole genome shotgun (WGS) entry which is preliminary data.</text>
</comment>
<keyword evidence="2" id="KW-0175">Coiled coil</keyword>
<dbReference type="Pfam" id="PF00990">
    <property type="entry name" value="GGDEF"/>
    <property type="match status" value="1"/>
</dbReference>
<dbReference type="InterPro" id="IPR000160">
    <property type="entry name" value="GGDEF_dom"/>
</dbReference>
<evidence type="ECO:0000259" key="3">
    <source>
        <dbReference type="PROSITE" id="PS50110"/>
    </source>
</evidence>
<dbReference type="InterPro" id="IPR029787">
    <property type="entry name" value="Nucleotide_cyclase"/>
</dbReference>
<dbReference type="SUPFAM" id="SSF52172">
    <property type="entry name" value="CheY-like"/>
    <property type="match status" value="1"/>
</dbReference>
<dbReference type="SUPFAM" id="SSF141868">
    <property type="entry name" value="EAL domain-like"/>
    <property type="match status" value="1"/>
</dbReference>
<feature type="domain" description="GGDEF" evidence="5">
    <location>
        <begin position="197"/>
        <end position="330"/>
    </location>
</feature>
<dbReference type="InterPro" id="IPR001789">
    <property type="entry name" value="Sig_transdc_resp-reg_receiver"/>
</dbReference>
<dbReference type="CDD" id="cd19920">
    <property type="entry name" value="REC_PA4781-like"/>
    <property type="match status" value="1"/>
</dbReference>
<dbReference type="FunFam" id="3.20.20.450:FF:000001">
    <property type="entry name" value="Cyclic di-GMP phosphodiesterase yahA"/>
    <property type="match status" value="1"/>
</dbReference>
<dbReference type="PROSITE" id="PS50883">
    <property type="entry name" value="EAL"/>
    <property type="match status" value="1"/>
</dbReference>
<dbReference type="PROSITE" id="PS50110">
    <property type="entry name" value="RESPONSE_REGULATORY"/>
    <property type="match status" value="1"/>
</dbReference>
<dbReference type="InterPro" id="IPR011006">
    <property type="entry name" value="CheY-like_superfamily"/>
</dbReference>
<dbReference type="EMBL" id="DSPX01000039">
    <property type="protein sequence ID" value="HGF99851.1"/>
    <property type="molecule type" value="Genomic_DNA"/>
</dbReference>
<dbReference type="Gene3D" id="3.30.70.270">
    <property type="match status" value="1"/>
</dbReference>
<feature type="domain" description="Response regulatory" evidence="3">
    <location>
        <begin position="12"/>
        <end position="128"/>
    </location>
</feature>
<dbReference type="NCBIfam" id="TIGR00254">
    <property type="entry name" value="GGDEF"/>
    <property type="match status" value="1"/>
</dbReference>
<dbReference type="SMART" id="SM00267">
    <property type="entry name" value="GGDEF"/>
    <property type="match status" value="1"/>
</dbReference>
<feature type="domain" description="EAL" evidence="4">
    <location>
        <begin position="339"/>
        <end position="595"/>
    </location>
</feature>
<dbReference type="PROSITE" id="PS50887">
    <property type="entry name" value="GGDEF"/>
    <property type="match status" value="1"/>
</dbReference>
<organism evidence="6">
    <name type="scientific">Planktothricoides sp. SpSt-374</name>
    <dbReference type="NCBI Taxonomy" id="2282167"/>
    <lineage>
        <taxon>Bacteria</taxon>
        <taxon>Bacillati</taxon>
        <taxon>Cyanobacteriota</taxon>
        <taxon>Cyanophyceae</taxon>
        <taxon>Oscillatoriophycideae</taxon>
        <taxon>Oscillatoriales</taxon>
        <taxon>Oscillatoriaceae</taxon>
        <taxon>Planktothricoides</taxon>
    </lineage>
</organism>
<dbReference type="FunFam" id="3.30.70.270:FF:000001">
    <property type="entry name" value="Diguanylate cyclase domain protein"/>
    <property type="match status" value="1"/>
</dbReference>
<dbReference type="PANTHER" id="PTHR44757">
    <property type="entry name" value="DIGUANYLATE CYCLASE DGCP"/>
    <property type="match status" value="1"/>
</dbReference>
<evidence type="ECO:0000313" key="6">
    <source>
        <dbReference type="EMBL" id="HGF99851.1"/>
    </source>
</evidence>
<dbReference type="SMART" id="SM00448">
    <property type="entry name" value="REC"/>
    <property type="match status" value="1"/>
</dbReference>
<accession>A0A7C3VF59</accession>
<dbReference type="Pfam" id="PF00072">
    <property type="entry name" value="Response_reg"/>
    <property type="match status" value="1"/>
</dbReference>
<proteinExistence type="predicted"/>
<dbReference type="InterPro" id="IPR035919">
    <property type="entry name" value="EAL_sf"/>
</dbReference>
<dbReference type="Gene3D" id="3.20.20.450">
    <property type="entry name" value="EAL domain"/>
    <property type="match status" value="1"/>
</dbReference>
<feature type="coiled-coil region" evidence="2">
    <location>
        <begin position="130"/>
        <end position="161"/>
    </location>
</feature>
<dbReference type="InterPro" id="IPR052155">
    <property type="entry name" value="Biofilm_reg_signaling"/>
</dbReference>
<dbReference type="SMART" id="SM00052">
    <property type="entry name" value="EAL"/>
    <property type="match status" value="1"/>
</dbReference>
<gene>
    <name evidence="6" type="ORF">ENR15_04080</name>
</gene>
<evidence type="ECO:0000259" key="4">
    <source>
        <dbReference type="PROSITE" id="PS50883"/>
    </source>
</evidence>
<dbReference type="InterPro" id="IPR043128">
    <property type="entry name" value="Rev_trsase/Diguanyl_cyclase"/>
</dbReference>
<dbReference type="InterPro" id="IPR001633">
    <property type="entry name" value="EAL_dom"/>
</dbReference>
<dbReference type="CDD" id="cd01949">
    <property type="entry name" value="GGDEF"/>
    <property type="match status" value="1"/>
</dbReference>
<dbReference type="Gene3D" id="3.40.50.2300">
    <property type="match status" value="1"/>
</dbReference>
<sequence length="597" mass="67431">MKENRINPSESDILIVDDKPDNIRILSSLLKEQGYKVRQALSGEMALMAARAAQPDLILLDIMMPGLDGYQVCELLKKDATTATIPVIFLSALDDIIDKVTAFKSGGIDYITKPFHVEEVLLRVENHLSLKAAERKIMLLNAQLEQRVTERTRQLEIANAKLLEMALHDPLTGLPNRALFMERIQAEIARSHQNREYQFVVMFLDCDRFKVINDSLGHIVGDQLLVAIARRLQEHLDPKDTLARLGGDEFAILLPDVENIHFATRVAQNMIDALCYPFKLERHEVFINASIGIAPSRPDYYKPEHLLRDADTAMYRAKNSGRACYHIFDPAMHDAAVALLELENDLRRAVEREEFILHYQPIVDLALGKITGCEALIRWRHPERGMVSPASFIPVAEETGLIVPIGNWVMRQACHQLRLWQEQKLAPVDFSMGVNLSVRQFSQPNLIGEIDRVLQENYLTPQHLKLEITETAIMDNPRKAAQILLELRAREIQLAIDDFGTGYSSLSYLHSFPVDMLKVDRSFVNGLPGNKENFGLVVAIINIARTMGMTVVAEGIETDEQLGHLRDLNCRFGQGYLFSKPVDAHTAGELIAANPRW</sequence>
<protein>
    <submittedName>
        <fullName evidence="6">GGDEF domain-containing response regulator</fullName>
    </submittedName>
</protein>
<feature type="modified residue" description="4-aspartylphosphate" evidence="1">
    <location>
        <position position="61"/>
    </location>
</feature>
<dbReference type="Pfam" id="PF00563">
    <property type="entry name" value="EAL"/>
    <property type="match status" value="1"/>
</dbReference>
<evidence type="ECO:0000259" key="5">
    <source>
        <dbReference type="PROSITE" id="PS50887"/>
    </source>
</evidence>
<dbReference type="AlphaFoldDB" id="A0A7C3VF59"/>